<evidence type="ECO:0000256" key="1">
    <source>
        <dbReference type="SAM" id="Phobius"/>
    </source>
</evidence>
<evidence type="ECO:0000313" key="4">
    <source>
        <dbReference type="Proteomes" id="UP001172101"/>
    </source>
</evidence>
<keyword evidence="1" id="KW-0812">Transmembrane</keyword>
<accession>A0AA39ZU82</accession>
<keyword evidence="4" id="KW-1185">Reference proteome</keyword>
<dbReference type="Pfam" id="PF20237">
    <property type="entry name" value="DUF6594"/>
    <property type="match status" value="1"/>
</dbReference>
<feature type="domain" description="DUF6594" evidence="2">
    <location>
        <begin position="47"/>
        <end position="294"/>
    </location>
</feature>
<dbReference type="AlphaFoldDB" id="A0AA39ZU82"/>
<dbReference type="GeneID" id="85327678"/>
<evidence type="ECO:0000313" key="3">
    <source>
        <dbReference type="EMBL" id="KAK0703661.1"/>
    </source>
</evidence>
<proteinExistence type="predicted"/>
<keyword evidence="1" id="KW-1133">Transmembrane helix</keyword>
<dbReference type="EMBL" id="JAUIRO010000008">
    <property type="protein sequence ID" value="KAK0703661.1"/>
    <property type="molecule type" value="Genomic_DNA"/>
</dbReference>
<reference evidence="3" key="1">
    <citation type="submission" date="2023-06" db="EMBL/GenBank/DDBJ databases">
        <title>Genome-scale phylogeny and comparative genomics of the fungal order Sordariales.</title>
        <authorList>
            <consortium name="Lawrence Berkeley National Laboratory"/>
            <person name="Hensen N."/>
            <person name="Bonometti L."/>
            <person name="Westerberg I."/>
            <person name="Brannstrom I.O."/>
            <person name="Guillou S."/>
            <person name="Cros-Aarteil S."/>
            <person name="Calhoun S."/>
            <person name="Haridas S."/>
            <person name="Kuo A."/>
            <person name="Mondo S."/>
            <person name="Pangilinan J."/>
            <person name="Riley R."/>
            <person name="LaButti K."/>
            <person name="Andreopoulos B."/>
            <person name="Lipzen A."/>
            <person name="Chen C."/>
            <person name="Yanf M."/>
            <person name="Daum C."/>
            <person name="Ng V."/>
            <person name="Clum A."/>
            <person name="Steindorff A."/>
            <person name="Ohm R."/>
            <person name="Martin F."/>
            <person name="Silar P."/>
            <person name="Natvig D."/>
            <person name="Lalanne C."/>
            <person name="Gautier V."/>
            <person name="Ament-velasquez S.L."/>
            <person name="Kruys A."/>
            <person name="Hutchinson M.I."/>
            <person name="Powell A.J."/>
            <person name="Barry K."/>
            <person name="Miller A.N."/>
            <person name="Grigoriev I.V."/>
            <person name="Debuchy R."/>
            <person name="Gladieux P."/>
            <person name="Thoren M.H."/>
            <person name="Johannesson H."/>
        </authorList>
    </citation>
    <scope>NUCLEOTIDE SEQUENCE</scope>
    <source>
        <strain evidence="3">SMH2392-1A</strain>
    </source>
</reference>
<evidence type="ECO:0000259" key="2">
    <source>
        <dbReference type="Pfam" id="PF20237"/>
    </source>
</evidence>
<sequence>MKPLRSCLPHWTLSKPVPEDERQMMKTDHIQIQTPPPKSVEDYRLGYPRFTALISAHDPFLVCRQFKKLRARLLLLKQDKLSALEQRLEQIDRDETCPLFLGKGRSDGNQDRESILSEIELCLKDYDQFAERTNRMLGLAPANERDVESLQNWVDGMGCIARAETAYLSHGEELVCLAPAGDQALLQLETWVEDKLIQYYPRFRRSRFHNVSIDPHVIIYSGPWIKRMAKALLLFLITLLLLMPVVICNLIDTISIRLVVVMACTISYLLVLFALTRSRTMDLVLAGATYATVLIVFVSGTSGIQD</sequence>
<feature type="transmembrane region" description="Helical" evidence="1">
    <location>
        <begin position="283"/>
        <end position="304"/>
    </location>
</feature>
<dbReference type="PANTHER" id="PTHR34502:SF5">
    <property type="entry name" value="DUF6594 DOMAIN-CONTAINING PROTEIN"/>
    <property type="match status" value="1"/>
</dbReference>
<protein>
    <recommendedName>
        <fullName evidence="2">DUF6594 domain-containing protein</fullName>
    </recommendedName>
</protein>
<comment type="caution">
    <text evidence="3">The sequence shown here is derived from an EMBL/GenBank/DDBJ whole genome shotgun (WGS) entry which is preliminary data.</text>
</comment>
<dbReference type="PANTHER" id="PTHR34502">
    <property type="entry name" value="DUF6594 DOMAIN-CONTAINING PROTEIN-RELATED"/>
    <property type="match status" value="1"/>
</dbReference>
<dbReference type="RefSeq" id="XP_060290520.1">
    <property type="nucleotide sequence ID" value="XM_060444408.1"/>
</dbReference>
<dbReference type="InterPro" id="IPR046529">
    <property type="entry name" value="DUF6594"/>
</dbReference>
<organism evidence="3 4">
    <name type="scientific">Lasiosphaeria miniovina</name>
    <dbReference type="NCBI Taxonomy" id="1954250"/>
    <lineage>
        <taxon>Eukaryota</taxon>
        <taxon>Fungi</taxon>
        <taxon>Dikarya</taxon>
        <taxon>Ascomycota</taxon>
        <taxon>Pezizomycotina</taxon>
        <taxon>Sordariomycetes</taxon>
        <taxon>Sordariomycetidae</taxon>
        <taxon>Sordariales</taxon>
        <taxon>Lasiosphaeriaceae</taxon>
        <taxon>Lasiosphaeria</taxon>
    </lineage>
</organism>
<keyword evidence="1" id="KW-0472">Membrane</keyword>
<feature type="transmembrane region" description="Helical" evidence="1">
    <location>
        <begin position="258"/>
        <end position="276"/>
    </location>
</feature>
<dbReference type="Proteomes" id="UP001172101">
    <property type="component" value="Unassembled WGS sequence"/>
</dbReference>
<feature type="transmembrane region" description="Helical" evidence="1">
    <location>
        <begin position="231"/>
        <end position="252"/>
    </location>
</feature>
<gene>
    <name evidence="3" type="ORF">B0T26DRAFT_744402</name>
</gene>
<name>A0AA39ZU82_9PEZI</name>